<dbReference type="AlphaFoldDB" id="A0A1A8MXI5"/>
<proteinExistence type="predicted"/>
<gene>
    <name evidence="2" type="primary">Nfu_g_1_001026</name>
</gene>
<name>A0A1A8MXI5_9TELE</name>
<feature type="non-terminal residue" evidence="2">
    <location>
        <position position="1"/>
    </location>
</feature>
<reference evidence="2" key="1">
    <citation type="submission" date="2016-05" db="EMBL/GenBank/DDBJ databases">
        <authorList>
            <person name="Lavstsen T."/>
            <person name="Jespersen J.S."/>
        </authorList>
    </citation>
    <scope>NUCLEOTIDE SEQUENCE</scope>
    <source>
        <tissue evidence="2">Brain</tissue>
    </source>
</reference>
<evidence type="ECO:0000256" key="1">
    <source>
        <dbReference type="SAM" id="MobiDB-lite"/>
    </source>
</evidence>
<accession>A0A1A8MXI5</accession>
<sequence length="65" mass="7307">RLVRTIKSQPTDQHQRPTTSSCCRWSHSASFNYLTHFTKGDAACERDAEEALSPPTAQTELLKVC</sequence>
<feature type="non-terminal residue" evidence="2">
    <location>
        <position position="65"/>
    </location>
</feature>
<organism evidence="2">
    <name type="scientific">Nothobranchius pienaari</name>
    <dbReference type="NCBI Taxonomy" id="704102"/>
    <lineage>
        <taxon>Eukaryota</taxon>
        <taxon>Metazoa</taxon>
        <taxon>Chordata</taxon>
        <taxon>Craniata</taxon>
        <taxon>Vertebrata</taxon>
        <taxon>Euteleostomi</taxon>
        <taxon>Actinopterygii</taxon>
        <taxon>Neopterygii</taxon>
        <taxon>Teleostei</taxon>
        <taxon>Neoteleostei</taxon>
        <taxon>Acanthomorphata</taxon>
        <taxon>Ovalentaria</taxon>
        <taxon>Atherinomorphae</taxon>
        <taxon>Cyprinodontiformes</taxon>
        <taxon>Nothobranchiidae</taxon>
        <taxon>Nothobranchius</taxon>
    </lineage>
</organism>
<dbReference type="EMBL" id="HAEF01020060">
    <property type="protein sequence ID" value="SBR61219.1"/>
    <property type="molecule type" value="Transcribed_RNA"/>
</dbReference>
<reference evidence="2" key="2">
    <citation type="submission" date="2016-06" db="EMBL/GenBank/DDBJ databases">
        <title>The genome of a short-lived fish provides insights into sex chromosome evolution and the genetic control of aging.</title>
        <authorList>
            <person name="Reichwald K."/>
            <person name="Felder M."/>
            <person name="Petzold A."/>
            <person name="Koch P."/>
            <person name="Groth M."/>
            <person name="Platzer M."/>
        </authorList>
    </citation>
    <scope>NUCLEOTIDE SEQUENCE</scope>
    <source>
        <tissue evidence="2">Brain</tissue>
    </source>
</reference>
<protein>
    <submittedName>
        <fullName evidence="2">Uncharacterized protein</fullName>
    </submittedName>
</protein>
<feature type="region of interest" description="Disordered" evidence="1">
    <location>
        <begin position="1"/>
        <end position="20"/>
    </location>
</feature>
<evidence type="ECO:0000313" key="2">
    <source>
        <dbReference type="EMBL" id="SBR61219.1"/>
    </source>
</evidence>